<keyword evidence="4" id="KW-1185">Reference proteome</keyword>
<feature type="transmembrane region" description="Helical" evidence="2">
    <location>
        <begin position="12"/>
        <end position="29"/>
    </location>
</feature>
<proteinExistence type="predicted"/>
<keyword evidence="2" id="KW-0812">Transmembrane</keyword>
<evidence type="ECO:0000313" key="3">
    <source>
        <dbReference type="EMBL" id="GAA3752261.1"/>
    </source>
</evidence>
<evidence type="ECO:0000313" key="4">
    <source>
        <dbReference type="Proteomes" id="UP001500540"/>
    </source>
</evidence>
<feature type="region of interest" description="Disordered" evidence="1">
    <location>
        <begin position="257"/>
        <end position="321"/>
    </location>
</feature>
<sequence length="321" mass="34125">MDDFWQFAGSYWWLIFPVMGVLGGTGNAWRRNARERHERRLEIVRAKAEIKSAQAGMRAAGRAPRVAASAAPPEPDRSEQLEKLLAAHDAVTKRWLDYELDVAKLIAFPAMSDGRQPLTAAFLRAKKVADRLRPASLKVKLSASALAEYRNAVTDFEVAFDVAERDARRLRDSTFTATERKRLDTAKQLLSMATDQAATPAERQVAYRRVREELDGLISIPDGAIEVLEKKVALQLPAGAVLPPPVAAGAVLPPPVGQGSPAAVATRDGSPPSVSAADSASAGSSASAGRSASAGEPPAADASDAARWPVPRRGSAAGPHA</sequence>
<feature type="compositionally biased region" description="Low complexity" evidence="1">
    <location>
        <begin position="269"/>
        <end position="300"/>
    </location>
</feature>
<gene>
    <name evidence="3" type="ORF">GCM10022240_01700</name>
</gene>
<protein>
    <submittedName>
        <fullName evidence="3">Uncharacterized protein</fullName>
    </submittedName>
</protein>
<keyword evidence="2" id="KW-1133">Transmembrane helix</keyword>
<dbReference type="Proteomes" id="UP001500540">
    <property type="component" value="Unassembled WGS sequence"/>
</dbReference>
<accession>A0ABP7G5F5</accession>
<comment type="caution">
    <text evidence="3">The sequence shown here is derived from an EMBL/GenBank/DDBJ whole genome shotgun (WGS) entry which is preliminary data.</text>
</comment>
<organism evidence="3 4">
    <name type="scientific">Microbacterium kribbense</name>
    <dbReference type="NCBI Taxonomy" id="433645"/>
    <lineage>
        <taxon>Bacteria</taxon>
        <taxon>Bacillati</taxon>
        <taxon>Actinomycetota</taxon>
        <taxon>Actinomycetes</taxon>
        <taxon>Micrococcales</taxon>
        <taxon>Microbacteriaceae</taxon>
        <taxon>Microbacterium</taxon>
    </lineage>
</organism>
<evidence type="ECO:0000256" key="1">
    <source>
        <dbReference type="SAM" id="MobiDB-lite"/>
    </source>
</evidence>
<keyword evidence="2" id="KW-0472">Membrane</keyword>
<reference evidence="4" key="1">
    <citation type="journal article" date="2019" name="Int. J. Syst. Evol. Microbiol.">
        <title>The Global Catalogue of Microorganisms (GCM) 10K type strain sequencing project: providing services to taxonomists for standard genome sequencing and annotation.</title>
        <authorList>
            <consortium name="The Broad Institute Genomics Platform"/>
            <consortium name="The Broad Institute Genome Sequencing Center for Infectious Disease"/>
            <person name="Wu L."/>
            <person name="Ma J."/>
        </authorList>
    </citation>
    <scope>NUCLEOTIDE SEQUENCE [LARGE SCALE GENOMIC DNA]</scope>
    <source>
        <strain evidence="4">JCM 16950</strain>
    </source>
</reference>
<dbReference type="RefSeq" id="WP_344779555.1">
    <property type="nucleotide sequence ID" value="NZ_BAABAF010000001.1"/>
</dbReference>
<name>A0ABP7G5F5_9MICO</name>
<dbReference type="EMBL" id="BAABAF010000001">
    <property type="protein sequence ID" value="GAA3752261.1"/>
    <property type="molecule type" value="Genomic_DNA"/>
</dbReference>
<evidence type="ECO:0000256" key="2">
    <source>
        <dbReference type="SAM" id="Phobius"/>
    </source>
</evidence>